<organism evidence="2 3">
    <name type="scientific">Triparma laevis f. inornata</name>
    <dbReference type="NCBI Taxonomy" id="1714386"/>
    <lineage>
        <taxon>Eukaryota</taxon>
        <taxon>Sar</taxon>
        <taxon>Stramenopiles</taxon>
        <taxon>Ochrophyta</taxon>
        <taxon>Bolidophyceae</taxon>
        <taxon>Parmales</taxon>
        <taxon>Triparmaceae</taxon>
        <taxon>Triparma</taxon>
    </lineage>
</organism>
<dbReference type="Gene3D" id="3.40.50.150">
    <property type="entry name" value="Vaccinia Virus protein VP39"/>
    <property type="match status" value="1"/>
</dbReference>
<proteinExistence type="predicted"/>
<evidence type="ECO:0000313" key="3">
    <source>
        <dbReference type="Proteomes" id="UP001162640"/>
    </source>
</evidence>
<accession>A0A9W7ARN7</accession>
<evidence type="ECO:0000259" key="1">
    <source>
        <dbReference type="Pfam" id="PF13847"/>
    </source>
</evidence>
<dbReference type="Pfam" id="PF13847">
    <property type="entry name" value="Methyltransf_31"/>
    <property type="match status" value="1"/>
</dbReference>
<dbReference type="InterPro" id="IPR025714">
    <property type="entry name" value="Methyltranfer_dom"/>
</dbReference>
<name>A0A9W7ARN7_9STRA</name>
<reference evidence="3" key="1">
    <citation type="journal article" date="2023" name="Commun. Biol.">
        <title>Genome analysis of Parmales, the sister group of diatoms, reveals the evolutionary specialization of diatoms from phago-mixotrophs to photoautotrophs.</title>
        <authorList>
            <person name="Ban H."/>
            <person name="Sato S."/>
            <person name="Yoshikawa S."/>
            <person name="Yamada K."/>
            <person name="Nakamura Y."/>
            <person name="Ichinomiya M."/>
            <person name="Sato N."/>
            <person name="Blanc-Mathieu R."/>
            <person name="Endo H."/>
            <person name="Kuwata A."/>
            <person name="Ogata H."/>
        </authorList>
    </citation>
    <scope>NUCLEOTIDE SEQUENCE [LARGE SCALE GENOMIC DNA]</scope>
</reference>
<dbReference type="EMBL" id="BLQM01000241">
    <property type="protein sequence ID" value="GMH77946.1"/>
    <property type="molecule type" value="Genomic_DNA"/>
</dbReference>
<protein>
    <recommendedName>
        <fullName evidence="1">Methyltransferase domain-containing protein</fullName>
    </recommendedName>
</protein>
<comment type="caution">
    <text evidence="2">The sequence shown here is derived from an EMBL/GenBank/DDBJ whole genome shotgun (WGS) entry which is preliminary data.</text>
</comment>
<feature type="domain" description="Methyltransferase" evidence="1">
    <location>
        <begin position="35"/>
        <end position="180"/>
    </location>
</feature>
<gene>
    <name evidence="2" type="ORF">TL16_g07595</name>
</gene>
<sequence length="209" mass="23649">MTSSSPPSPGPHLWKPDPMISSFLLPLLSSLSPGSVLDLGSGAGRDVAYLAENLPPNFHFYGIDNHKGSARRCLPLWKSRKVEASTSLISLNLKKLPEFNQFVADYRPLKICYCVRYLNRPLLASLTDLLLPGEHFAISHFVVNEDGRFPYDHPRMAEVLQLNEMKTYFPNTHWTVLHNKTVKDSDAGRSLLNFCVRRIEAETEIEQNK</sequence>
<dbReference type="InterPro" id="IPR029063">
    <property type="entry name" value="SAM-dependent_MTases_sf"/>
</dbReference>
<evidence type="ECO:0000313" key="2">
    <source>
        <dbReference type="EMBL" id="GMH77946.1"/>
    </source>
</evidence>
<dbReference type="AlphaFoldDB" id="A0A9W7ARN7"/>
<dbReference type="SUPFAM" id="SSF53335">
    <property type="entry name" value="S-adenosyl-L-methionine-dependent methyltransferases"/>
    <property type="match status" value="1"/>
</dbReference>
<dbReference type="Proteomes" id="UP001162640">
    <property type="component" value="Unassembled WGS sequence"/>
</dbReference>